<keyword evidence="1" id="KW-0812">Transmembrane</keyword>
<reference evidence="2" key="1">
    <citation type="submission" date="2021-11" db="EMBL/GenBank/DDBJ databases">
        <title>Description of novel Flavobacterium species.</title>
        <authorList>
            <person name="Saticioglu I.B."/>
            <person name="Ay H."/>
            <person name="Altun S."/>
            <person name="Duman M."/>
        </authorList>
    </citation>
    <scope>NUCLEOTIDE SEQUENCE</scope>
    <source>
        <strain evidence="2">F-30</strain>
    </source>
</reference>
<keyword evidence="3" id="KW-1185">Reference proteome</keyword>
<dbReference type="RefSeq" id="WP_230040166.1">
    <property type="nucleotide sequence ID" value="NZ_JAJJMM010000001.1"/>
</dbReference>
<gene>
    <name evidence="2" type="ORF">LNP81_25225</name>
</gene>
<feature type="transmembrane region" description="Helical" evidence="1">
    <location>
        <begin position="9"/>
        <end position="30"/>
    </location>
</feature>
<comment type="caution">
    <text evidence="2">The sequence shown here is derived from an EMBL/GenBank/DDBJ whole genome shotgun (WGS) entry which is preliminary data.</text>
</comment>
<keyword evidence="1" id="KW-0472">Membrane</keyword>
<proteinExistence type="predicted"/>
<feature type="transmembrane region" description="Helical" evidence="1">
    <location>
        <begin position="50"/>
        <end position="70"/>
    </location>
</feature>
<evidence type="ECO:0000313" key="2">
    <source>
        <dbReference type="EMBL" id="MCC9066304.1"/>
    </source>
</evidence>
<evidence type="ECO:0000256" key="1">
    <source>
        <dbReference type="SAM" id="Phobius"/>
    </source>
</evidence>
<keyword evidence="1" id="KW-1133">Transmembrane helix</keyword>
<organism evidence="2 3">
    <name type="scientific">Flavobacterium piscisymbiosum</name>
    <dbReference type="NCBI Taxonomy" id="2893753"/>
    <lineage>
        <taxon>Bacteria</taxon>
        <taxon>Pseudomonadati</taxon>
        <taxon>Bacteroidota</taxon>
        <taxon>Flavobacteriia</taxon>
        <taxon>Flavobacteriales</taxon>
        <taxon>Flavobacteriaceae</taxon>
        <taxon>Flavobacterium</taxon>
    </lineage>
</organism>
<protein>
    <recommendedName>
        <fullName evidence="4">Phage abortive infection protein</fullName>
    </recommendedName>
</protein>
<dbReference type="EMBL" id="JAJJMM010000001">
    <property type="protein sequence ID" value="MCC9066304.1"/>
    <property type="molecule type" value="Genomic_DNA"/>
</dbReference>
<dbReference type="Proteomes" id="UP001430679">
    <property type="component" value="Unassembled WGS sequence"/>
</dbReference>
<sequence>MIDYFKKNILVTISLISLLLIVVAGAFYIVTFWDHPISDDSAVWGTFGDYIGGTINTLVSLSSLIILAILTNTVSKQSSEENKNVTLLLKRIDSYEKLTDHLPTLNQIFFDLYDDISGLIEILHYPELQFGPKVKALAEKARIFKHLHVFLLTFNHRFGHLFIYDFTAKEFKQLVIDLNEVIIYFDLVVEHMKKRSGDFPEFPQNQFDNFNNSFGKILNNLQKELK</sequence>
<accession>A0ABS8MLD3</accession>
<evidence type="ECO:0000313" key="3">
    <source>
        <dbReference type="Proteomes" id="UP001430679"/>
    </source>
</evidence>
<evidence type="ECO:0008006" key="4">
    <source>
        <dbReference type="Google" id="ProtNLM"/>
    </source>
</evidence>
<name>A0ABS8MLD3_9FLAO</name>